<proteinExistence type="predicted"/>
<evidence type="ECO:0000256" key="1">
    <source>
        <dbReference type="PROSITE-ProRule" id="PRU00047"/>
    </source>
</evidence>
<dbReference type="GO" id="GO:0003676">
    <property type="term" value="F:nucleic acid binding"/>
    <property type="evidence" value="ECO:0007669"/>
    <property type="project" value="InterPro"/>
</dbReference>
<accession>A0A5B6WH77</accession>
<keyword evidence="1" id="KW-0862">Zinc</keyword>
<evidence type="ECO:0000313" key="4">
    <source>
        <dbReference type="EMBL" id="KAA3480538.1"/>
    </source>
</evidence>
<dbReference type="PANTHER" id="PTHR15503">
    <property type="entry name" value="LDOC1 RELATED"/>
    <property type="match status" value="1"/>
</dbReference>
<dbReference type="Pfam" id="PF08284">
    <property type="entry name" value="RVP_2"/>
    <property type="match status" value="1"/>
</dbReference>
<dbReference type="InterPro" id="IPR036875">
    <property type="entry name" value="Znf_CCHC_sf"/>
</dbReference>
<dbReference type="InterPro" id="IPR021109">
    <property type="entry name" value="Peptidase_aspartic_dom_sf"/>
</dbReference>
<dbReference type="AlphaFoldDB" id="A0A5B6WH77"/>
<evidence type="ECO:0000313" key="5">
    <source>
        <dbReference type="Proteomes" id="UP000325315"/>
    </source>
</evidence>
<comment type="caution">
    <text evidence="4">The sequence shown here is derived from an EMBL/GenBank/DDBJ whole genome shotgun (WGS) entry which is preliminary data.</text>
</comment>
<dbReference type="InterPro" id="IPR001878">
    <property type="entry name" value="Znf_CCHC"/>
</dbReference>
<organism evidence="4 5">
    <name type="scientific">Gossypium australe</name>
    <dbReference type="NCBI Taxonomy" id="47621"/>
    <lineage>
        <taxon>Eukaryota</taxon>
        <taxon>Viridiplantae</taxon>
        <taxon>Streptophyta</taxon>
        <taxon>Embryophyta</taxon>
        <taxon>Tracheophyta</taxon>
        <taxon>Spermatophyta</taxon>
        <taxon>Magnoliopsida</taxon>
        <taxon>eudicotyledons</taxon>
        <taxon>Gunneridae</taxon>
        <taxon>Pentapetalae</taxon>
        <taxon>rosids</taxon>
        <taxon>malvids</taxon>
        <taxon>Malvales</taxon>
        <taxon>Malvaceae</taxon>
        <taxon>Malvoideae</taxon>
        <taxon>Gossypium</taxon>
    </lineage>
</organism>
<dbReference type="GO" id="GO:0008270">
    <property type="term" value="F:zinc ion binding"/>
    <property type="evidence" value="ECO:0007669"/>
    <property type="project" value="UniProtKB-KW"/>
</dbReference>
<dbReference type="EMBL" id="SMMG02000003">
    <property type="protein sequence ID" value="KAA3480538.1"/>
    <property type="molecule type" value="Genomic_DNA"/>
</dbReference>
<dbReference type="SUPFAM" id="SSF57756">
    <property type="entry name" value="Retrovirus zinc finger-like domains"/>
    <property type="match status" value="1"/>
</dbReference>
<evidence type="ECO:0000256" key="2">
    <source>
        <dbReference type="SAM" id="MobiDB-lite"/>
    </source>
</evidence>
<gene>
    <name evidence="4" type="ORF">EPI10_020961</name>
</gene>
<evidence type="ECO:0000259" key="3">
    <source>
        <dbReference type="PROSITE" id="PS50158"/>
    </source>
</evidence>
<sequence length="273" mass="30935">MNDRACFKCRSQDHFFRDCPELNEKDRYKNARPTNTANRGRPPRNVGNMTSSRGTTKDSTVRSEARAPARAYAIHANEDASSPDVITGTFPLYDTNVIALIDPGSTHSYICMNLVSNKSLPIESTEFVVKVSNPLGKYVLVDKVCKNYPLMIWGYCFPTDLMPLPFNEFDVILGIDWLSLHDAVNSDILRIESDDSRESPVVISSMSAQRCVRKGCEAYFAYVLDTKVSESKIESLPVVCEYSNVFPEELLGYHRSEKLNLLLNLCREHLQYR</sequence>
<dbReference type="SUPFAM" id="SSF50630">
    <property type="entry name" value="Acid proteases"/>
    <property type="match status" value="1"/>
</dbReference>
<reference evidence="5" key="1">
    <citation type="journal article" date="2019" name="Plant Biotechnol. J.">
        <title>Genome sequencing of the Australian wild diploid species Gossypium australe highlights disease resistance and delayed gland morphogenesis.</title>
        <authorList>
            <person name="Cai Y."/>
            <person name="Cai X."/>
            <person name="Wang Q."/>
            <person name="Wang P."/>
            <person name="Zhang Y."/>
            <person name="Cai C."/>
            <person name="Xu Y."/>
            <person name="Wang K."/>
            <person name="Zhou Z."/>
            <person name="Wang C."/>
            <person name="Geng S."/>
            <person name="Li B."/>
            <person name="Dong Q."/>
            <person name="Hou Y."/>
            <person name="Wang H."/>
            <person name="Ai P."/>
            <person name="Liu Z."/>
            <person name="Yi F."/>
            <person name="Sun M."/>
            <person name="An G."/>
            <person name="Cheng J."/>
            <person name="Zhang Y."/>
            <person name="Shi Q."/>
            <person name="Xie Y."/>
            <person name="Shi X."/>
            <person name="Chang Y."/>
            <person name="Huang F."/>
            <person name="Chen Y."/>
            <person name="Hong S."/>
            <person name="Mi L."/>
            <person name="Sun Q."/>
            <person name="Zhang L."/>
            <person name="Zhou B."/>
            <person name="Peng R."/>
            <person name="Zhang X."/>
            <person name="Liu F."/>
        </authorList>
    </citation>
    <scope>NUCLEOTIDE SEQUENCE [LARGE SCALE GENOMIC DNA]</scope>
    <source>
        <strain evidence="5">cv. PA1801</strain>
    </source>
</reference>
<feature type="domain" description="CCHC-type" evidence="3">
    <location>
        <begin position="6"/>
        <end position="21"/>
    </location>
</feature>
<keyword evidence="5" id="KW-1185">Reference proteome</keyword>
<keyword evidence="1" id="KW-0863">Zinc-finger</keyword>
<dbReference type="CDD" id="cd00303">
    <property type="entry name" value="retropepsin_like"/>
    <property type="match status" value="1"/>
</dbReference>
<dbReference type="PANTHER" id="PTHR15503:SF45">
    <property type="entry name" value="RNA-DIRECTED DNA POLYMERASE HOMOLOG"/>
    <property type="match status" value="1"/>
</dbReference>
<feature type="region of interest" description="Disordered" evidence="2">
    <location>
        <begin position="27"/>
        <end position="63"/>
    </location>
</feature>
<dbReference type="Gene3D" id="2.40.70.10">
    <property type="entry name" value="Acid Proteases"/>
    <property type="match status" value="1"/>
</dbReference>
<dbReference type="Gene3D" id="4.10.60.10">
    <property type="entry name" value="Zinc finger, CCHC-type"/>
    <property type="match status" value="1"/>
</dbReference>
<keyword evidence="1" id="KW-0479">Metal-binding</keyword>
<dbReference type="InterPro" id="IPR032567">
    <property type="entry name" value="RTL1-rel"/>
</dbReference>
<protein>
    <submittedName>
        <fullName evidence="4">Gag-Pol polyprotein</fullName>
    </submittedName>
</protein>
<dbReference type="PROSITE" id="PS50158">
    <property type="entry name" value="ZF_CCHC"/>
    <property type="match status" value="1"/>
</dbReference>
<dbReference type="Proteomes" id="UP000325315">
    <property type="component" value="Unassembled WGS sequence"/>
</dbReference>
<name>A0A5B6WH77_9ROSI</name>